<feature type="compositionally biased region" description="Basic and acidic residues" evidence="1">
    <location>
        <begin position="1"/>
        <end position="10"/>
    </location>
</feature>
<dbReference type="InterPro" id="IPR012677">
    <property type="entry name" value="Nucleotide-bd_a/b_plait_sf"/>
</dbReference>
<dbReference type="InterPro" id="IPR026960">
    <property type="entry name" value="RVT-Znf"/>
</dbReference>
<evidence type="ECO:0000259" key="3">
    <source>
        <dbReference type="Pfam" id="PF13966"/>
    </source>
</evidence>
<protein>
    <recommendedName>
        <fullName evidence="6">Reverse transcriptase domain-containing protein</fullName>
    </recommendedName>
</protein>
<dbReference type="InterPro" id="IPR043502">
    <property type="entry name" value="DNA/RNA_pol_sf"/>
</dbReference>
<dbReference type="GO" id="GO:0003676">
    <property type="term" value="F:nucleic acid binding"/>
    <property type="evidence" value="ECO:0007669"/>
    <property type="project" value="InterPro"/>
</dbReference>
<dbReference type="InterPro" id="IPR035979">
    <property type="entry name" value="RBD_domain_sf"/>
</dbReference>
<evidence type="ECO:0000259" key="2">
    <source>
        <dbReference type="Pfam" id="PF00078"/>
    </source>
</evidence>
<dbReference type="CDD" id="cd01650">
    <property type="entry name" value="RT_nLTR_like"/>
    <property type="match status" value="1"/>
</dbReference>
<feature type="region of interest" description="Disordered" evidence="1">
    <location>
        <begin position="556"/>
        <end position="584"/>
    </location>
</feature>
<dbReference type="Pfam" id="PF13966">
    <property type="entry name" value="zf-RVT"/>
    <property type="match status" value="1"/>
</dbReference>
<accession>A0A2Z6MR48</accession>
<dbReference type="SUPFAM" id="SSF56219">
    <property type="entry name" value="DNase I-like"/>
    <property type="match status" value="1"/>
</dbReference>
<dbReference type="SUPFAM" id="SSF54928">
    <property type="entry name" value="RNA-binding domain, RBD"/>
    <property type="match status" value="1"/>
</dbReference>
<evidence type="ECO:0000313" key="5">
    <source>
        <dbReference type="Proteomes" id="UP000242715"/>
    </source>
</evidence>
<feature type="domain" description="Reverse transcriptase" evidence="2">
    <location>
        <begin position="1155"/>
        <end position="1282"/>
    </location>
</feature>
<dbReference type="CDD" id="cd00590">
    <property type="entry name" value="RRM_SF"/>
    <property type="match status" value="1"/>
</dbReference>
<dbReference type="SUPFAM" id="SSF56672">
    <property type="entry name" value="DNA/RNA polymerases"/>
    <property type="match status" value="1"/>
</dbReference>
<dbReference type="Gene3D" id="3.60.10.10">
    <property type="entry name" value="Endonuclease/exonuclease/phosphatase"/>
    <property type="match status" value="1"/>
</dbReference>
<dbReference type="Gene3D" id="3.30.70.330">
    <property type="match status" value="1"/>
</dbReference>
<gene>
    <name evidence="4" type="ORF">TSUD_144190</name>
</gene>
<dbReference type="InterPro" id="IPR000477">
    <property type="entry name" value="RT_dom"/>
</dbReference>
<dbReference type="InterPro" id="IPR052343">
    <property type="entry name" value="Retrotransposon-Effector_Assoc"/>
</dbReference>
<name>A0A2Z6MR48_TRISU</name>
<feature type="compositionally biased region" description="Polar residues" evidence="1">
    <location>
        <begin position="559"/>
        <end position="577"/>
    </location>
</feature>
<sequence>MRVRERDRSGALRANLGWPCRSPSPAERQTQGVGSKAGCQKGGETMESGLRNRSRSRRELDRSHQWLGDISHDVCMDMVQQFDDFHHQHLDRQQTRSSAMTDGNRQQPIDDIRQSHFLKDAEIDASGFGTTRQERETRVSLGNDLKRYVSFYFTNFPAELSHFYLRKGFEVCGMLEDDYVAKKRNIYGEPYGFVRFSNVRDVNKLLKALNVVYFGHFSVHTRVARFYRNDVKEGRHLRTVKDGHKEGHKGTETAEANLIENGKACCSRADSSKGCPGAGSRGDFKESDNICDVIKEKDNRIFLRNFRTTPDDVMWAQNGIVVTIINGEAVPVVQNRITDAGFQDLILIPMGADKVFIRSSARTDALTIVNSATDFFTLLFSNWMRWGKVVHPYQRGTWVRLYGIPIHAWNVNFFKLCVFDCGRFLRADSCSTDRDRLDFARVLISTSGLEIINRVEKVLVDGALTEIKIVEEWGYTLGEDTCLFEDESGSEASQTNNEVVHDDPGDRREVDMLVEKLVDGLEKEDEIELQEKLVDNIIDMQDVNHSGNEGIVEEELQDAQLSSPSRCPGEDSSSLHSDSPGDCGDKVLRIGNPLHVLEDQVSSSICKPSDGVRNIVGARWPKGPIPNPPRTKQVLFSASKSLKKGGYLGVRQQKEGQQDVKRKKVGGLFRHSLYSLKKVVRIPSKDRNEVLDVLKKNVRRHKGGKGTTQAPSDDSTSSAAVNNDWKHWVVMQGGDQAVEDDVRGIGNAIGVKYKGNSENMFKVLSRTGKGASGGLLSIWDTNEVEVWSTESRDHVLWCHGRFINSGDEFYVENVYAPCDDRAKQGLWESLSVRLQSLGRQRVCLYGDFNAVKSIEERRSSRGVQSSRDLIPFNRFIDENNLIDLPLSGRSQDEWMLKCVKDILGYNLFVRDKWNSFHIDGWGGFLLKEKLKMIKAALKDWHLAHTQNLPSQIDSLKTQLSALDLKGEEEDLTEAELVELHGVTFDIHSLSRLHASVCWQQFRSRWLKEGDANSKYFHSVLASRRRGNVISSIMVNGVSLEGVSPVRQAVVSHFASHFKATTLDRPGVDNLPFKMLNAEECISLTKPFSVAEVKAVVWDCDSYKSSGPDGINIGFIKDFWPELQGDVMRFISEFHWNGKLTKGLNSTFIALIPKVENPQRLNDFQPISLVGCLYKILAKVLANRLRLVIGRVISESQTTFVKYRQIFNGILIANEVVDEARRRYYGKNAFPNLWRKWIKECVCTATASVLVNGSPTDEFPLERGLRQGDLLSPFLFLLATEGLNVLMKTMVERNRFTGWANIRALRAALMFFESMSGLKVNFNKSMLVGVNIPESWLCEAASALRCKVGKIPFLYLGLPIGGDSGRLSFWEPVLTHLKNRLSGWKSRLLSFGGRLILLNSLQGEGREIESRGRSGSSWWREIARIRDSGGGIGGAWFGECISKTLGDGVGAGRGVWVWRRQLRGWEEEMFSECQNLLLNISLQIPLKVSILAWRLLRDTLPTKAKLVTRGILSPEAHYCVSGCGAIESAQHLFLSCSTSGSLWSLVSSWIGSSLVDSHTISNHFTHFTHSAGVSRAHRSFMQLIWLANVWVVWNERNFRLFRGSASSLHHMLHKINFFSYRWLKVTSSTLALNYHS</sequence>
<evidence type="ECO:0000256" key="1">
    <source>
        <dbReference type="SAM" id="MobiDB-lite"/>
    </source>
</evidence>
<reference evidence="5" key="1">
    <citation type="journal article" date="2017" name="Front. Plant Sci.">
        <title>Climate Clever Clovers: New Paradigm to Reduce the Environmental Footprint of Ruminants by Breeding Low Methanogenic Forages Utilizing Haplotype Variation.</title>
        <authorList>
            <person name="Kaur P."/>
            <person name="Appels R."/>
            <person name="Bayer P.E."/>
            <person name="Keeble-Gagnere G."/>
            <person name="Wang J."/>
            <person name="Hirakawa H."/>
            <person name="Shirasawa K."/>
            <person name="Vercoe P."/>
            <person name="Stefanova K."/>
            <person name="Durmic Z."/>
            <person name="Nichols P."/>
            <person name="Revell C."/>
            <person name="Isobe S.N."/>
            <person name="Edwards D."/>
            <person name="Erskine W."/>
        </authorList>
    </citation>
    <scope>NUCLEOTIDE SEQUENCE [LARGE SCALE GENOMIC DNA]</scope>
    <source>
        <strain evidence="5">cv. Daliak</strain>
    </source>
</reference>
<dbReference type="Pfam" id="PF00078">
    <property type="entry name" value="RVT_1"/>
    <property type="match status" value="1"/>
</dbReference>
<dbReference type="Proteomes" id="UP000242715">
    <property type="component" value="Unassembled WGS sequence"/>
</dbReference>
<dbReference type="PANTHER" id="PTHR46890:SF48">
    <property type="entry name" value="RNA-DIRECTED DNA POLYMERASE"/>
    <property type="match status" value="1"/>
</dbReference>
<keyword evidence="5" id="KW-1185">Reference proteome</keyword>
<feature type="domain" description="Reverse transcriptase zinc-binding" evidence="3">
    <location>
        <begin position="1481"/>
        <end position="1542"/>
    </location>
</feature>
<evidence type="ECO:0008006" key="6">
    <source>
        <dbReference type="Google" id="ProtNLM"/>
    </source>
</evidence>
<proteinExistence type="predicted"/>
<evidence type="ECO:0000313" key="4">
    <source>
        <dbReference type="EMBL" id="GAU34888.1"/>
    </source>
</evidence>
<feature type="compositionally biased region" description="Polar residues" evidence="1">
    <location>
        <begin position="707"/>
        <end position="719"/>
    </location>
</feature>
<feature type="region of interest" description="Disordered" evidence="1">
    <location>
        <begin position="1"/>
        <end position="59"/>
    </location>
</feature>
<organism evidence="4 5">
    <name type="scientific">Trifolium subterraneum</name>
    <name type="common">Subterranean clover</name>
    <dbReference type="NCBI Taxonomy" id="3900"/>
    <lineage>
        <taxon>Eukaryota</taxon>
        <taxon>Viridiplantae</taxon>
        <taxon>Streptophyta</taxon>
        <taxon>Embryophyta</taxon>
        <taxon>Tracheophyta</taxon>
        <taxon>Spermatophyta</taxon>
        <taxon>Magnoliopsida</taxon>
        <taxon>eudicotyledons</taxon>
        <taxon>Gunneridae</taxon>
        <taxon>Pentapetalae</taxon>
        <taxon>rosids</taxon>
        <taxon>fabids</taxon>
        <taxon>Fabales</taxon>
        <taxon>Fabaceae</taxon>
        <taxon>Papilionoideae</taxon>
        <taxon>50 kb inversion clade</taxon>
        <taxon>NPAAA clade</taxon>
        <taxon>Hologalegina</taxon>
        <taxon>IRL clade</taxon>
        <taxon>Trifolieae</taxon>
        <taxon>Trifolium</taxon>
    </lineage>
</organism>
<dbReference type="EMBL" id="DF973571">
    <property type="protein sequence ID" value="GAU34888.1"/>
    <property type="molecule type" value="Genomic_DNA"/>
</dbReference>
<dbReference type="PANTHER" id="PTHR46890">
    <property type="entry name" value="NON-LTR RETROLELEMENT REVERSE TRANSCRIPTASE-LIKE PROTEIN-RELATED"/>
    <property type="match status" value="1"/>
</dbReference>
<feature type="region of interest" description="Disordered" evidence="1">
    <location>
        <begin position="698"/>
        <end position="719"/>
    </location>
</feature>
<dbReference type="InterPro" id="IPR036691">
    <property type="entry name" value="Endo/exonu/phosph_ase_sf"/>
</dbReference>
<dbReference type="OrthoDB" id="515277at2759"/>